<reference evidence="3" key="2">
    <citation type="journal article" date="2021" name="PeerJ">
        <title>Extensive microbial diversity within the chicken gut microbiome revealed by metagenomics and culture.</title>
        <authorList>
            <person name="Gilroy R."/>
            <person name="Ravi A."/>
            <person name="Getino M."/>
            <person name="Pursley I."/>
            <person name="Horton D.L."/>
            <person name="Alikhan N.F."/>
            <person name="Baker D."/>
            <person name="Gharbi K."/>
            <person name="Hall N."/>
            <person name="Watson M."/>
            <person name="Adriaenssens E.M."/>
            <person name="Foster-Nyarko E."/>
            <person name="Jarju S."/>
            <person name="Secka A."/>
            <person name="Antonio M."/>
            <person name="Oren A."/>
            <person name="Chaudhuri R.R."/>
            <person name="La Ragione R."/>
            <person name="Hildebrand F."/>
            <person name="Pallen M.J."/>
        </authorList>
    </citation>
    <scope>NUCLEOTIDE SEQUENCE</scope>
    <source>
        <strain evidence="3">10037</strain>
    </source>
</reference>
<name>A0A9D9NA69_9BACT</name>
<evidence type="ECO:0000313" key="4">
    <source>
        <dbReference type="Proteomes" id="UP000823597"/>
    </source>
</evidence>
<sequence length="667" mass="73246">MQSALELLAPARNKEIGIAAIDCGADAVYMAGPAFGARSNAGNNVEDIADVCTYARLFGAKVYVTVNTILYDTETDEAFRMMEQCREAGCDAFIIQDMAIPAHFRGRKDFPPFFASTQCAIRTPAQAEWLESLGMERLILERELTLEQVREIRKAVSVDLEFFVHGALCVCYSGNCYLSEYLSDRSANRGECIQACRSRYDLADNKGNILLKDKALLSLKDLSLINRIDDLIDAGISSFKIEGRLKNSSYVKNTVKAYSMALDRAIRSHPGFHRQSFGKTDGGFAPDLDKTFNRGYTELALDGAGGNWSSMDNATAIGEKIGKAESITAGKGGTMKLLMNDCSGVLHNGDGLCFIGPGGVTGFRADVCQGRLVTAKYTEGVGKGTEIYRNYDIQFEKELENNCPKRLLDVKTRINIRHAAKAGNLTGTDTGGTGYSLEENRNAKESYEIEAVASCENGKKVTIAEKGNFDAAENRPRMEENFARQMNRTTGVYSFSLESVSCDGTLPFLPASAINALRRSLADRLDREPLPPIDGGKVTQNDGTAQRQGNDRIPELEDKTASGQTSEWQLCRTEGYKLNCSNSIAAGVYKEYYGTVPEKAYELTHRKGAELMRSRYCIKRELGLCPRFGGKPAPGMSEPLFLVNNGRRLRLIFDCARCEMVVTGVSV</sequence>
<dbReference type="InterPro" id="IPR001539">
    <property type="entry name" value="Peptidase_U32"/>
</dbReference>
<dbReference type="Pfam" id="PF12392">
    <property type="entry name" value="DUF3656"/>
    <property type="match status" value="1"/>
</dbReference>
<dbReference type="PROSITE" id="PS01276">
    <property type="entry name" value="PEPTIDASE_U32"/>
    <property type="match status" value="1"/>
</dbReference>
<protein>
    <submittedName>
        <fullName evidence="3">U32 family peptidase</fullName>
    </submittedName>
</protein>
<feature type="region of interest" description="Disordered" evidence="1">
    <location>
        <begin position="526"/>
        <end position="561"/>
    </location>
</feature>
<evidence type="ECO:0000259" key="2">
    <source>
        <dbReference type="Pfam" id="PF12392"/>
    </source>
</evidence>
<evidence type="ECO:0000256" key="1">
    <source>
        <dbReference type="SAM" id="MobiDB-lite"/>
    </source>
</evidence>
<evidence type="ECO:0000313" key="3">
    <source>
        <dbReference type="EMBL" id="MBO8466066.1"/>
    </source>
</evidence>
<feature type="compositionally biased region" description="Basic and acidic residues" evidence="1">
    <location>
        <begin position="549"/>
        <end position="560"/>
    </location>
</feature>
<dbReference type="InterPro" id="IPR020988">
    <property type="entry name" value="Pept_U32_collagenase"/>
</dbReference>
<feature type="domain" description="Peptidase U32 collagenase" evidence="2">
    <location>
        <begin position="387"/>
        <end position="527"/>
    </location>
</feature>
<dbReference type="Pfam" id="PF01136">
    <property type="entry name" value="Peptidase_U32"/>
    <property type="match status" value="1"/>
</dbReference>
<gene>
    <name evidence="3" type="ORF">IAB93_08775</name>
</gene>
<accession>A0A9D9NA69</accession>
<proteinExistence type="predicted"/>
<dbReference type="Proteomes" id="UP000823597">
    <property type="component" value="Unassembled WGS sequence"/>
</dbReference>
<comment type="caution">
    <text evidence="3">The sequence shown here is derived from an EMBL/GenBank/DDBJ whole genome shotgun (WGS) entry which is preliminary data.</text>
</comment>
<dbReference type="AlphaFoldDB" id="A0A9D9NA69"/>
<dbReference type="InterPro" id="IPR051454">
    <property type="entry name" value="RNA/ubiquinone_mod_enzymes"/>
</dbReference>
<dbReference type="PANTHER" id="PTHR30217">
    <property type="entry name" value="PEPTIDASE U32 FAMILY"/>
    <property type="match status" value="1"/>
</dbReference>
<feature type="compositionally biased region" description="Polar residues" evidence="1">
    <location>
        <begin position="538"/>
        <end position="548"/>
    </location>
</feature>
<reference evidence="3" key="1">
    <citation type="submission" date="2020-10" db="EMBL/GenBank/DDBJ databases">
        <authorList>
            <person name="Gilroy R."/>
        </authorList>
    </citation>
    <scope>NUCLEOTIDE SEQUENCE</scope>
    <source>
        <strain evidence="3">10037</strain>
    </source>
</reference>
<dbReference type="EMBL" id="JADIME010000093">
    <property type="protein sequence ID" value="MBO8466066.1"/>
    <property type="molecule type" value="Genomic_DNA"/>
</dbReference>
<dbReference type="PANTHER" id="PTHR30217:SF10">
    <property type="entry name" value="23S RRNA 5-HYDROXYCYTIDINE C2501 SYNTHASE"/>
    <property type="match status" value="1"/>
</dbReference>
<organism evidence="3 4">
    <name type="scientific">Candidatus Merdivivens pullistercoris</name>
    <dbReference type="NCBI Taxonomy" id="2840873"/>
    <lineage>
        <taxon>Bacteria</taxon>
        <taxon>Pseudomonadati</taxon>
        <taxon>Bacteroidota</taxon>
        <taxon>Bacteroidia</taxon>
        <taxon>Bacteroidales</taxon>
        <taxon>Muribaculaceae</taxon>
        <taxon>Muribaculaceae incertae sedis</taxon>
        <taxon>Candidatus Merdivivens</taxon>
    </lineage>
</organism>